<keyword evidence="5" id="KW-0812">Transmembrane</keyword>
<dbReference type="STRING" id="1560345.AWL63_15095"/>
<dbReference type="PANTHER" id="PTHR32552">
    <property type="entry name" value="FERRICHROME IRON RECEPTOR-RELATED"/>
    <property type="match status" value="1"/>
</dbReference>
<evidence type="ECO:0000313" key="14">
    <source>
        <dbReference type="EMBL" id="AOH85084.1"/>
    </source>
</evidence>
<evidence type="ECO:0000256" key="11">
    <source>
        <dbReference type="ARBA" id="ARBA00023237"/>
    </source>
</evidence>
<comment type="subcellular location">
    <subcellularLocation>
        <location evidence="1">Cell outer membrane</location>
        <topology evidence="1">Multi-pass membrane protein</topology>
    </subcellularLocation>
</comment>
<dbReference type="Gene3D" id="2.40.170.20">
    <property type="entry name" value="TonB-dependent receptor, beta-barrel domain"/>
    <property type="match status" value="1"/>
</dbReference>
<dbReference type="SMART" id="SM00965">
    <property type="entry name" value="STN"/>
    <property type="match status" value="1"/>
</dbReference>
<keyword evidence="11" id="KW-0998">Cell outer membrane</keyword>
<dbReference type="Pfam" id="PF07660">
    <property type="entry name" value="STN"/>
    <property type="match status" value="1"/>
</dbReference>
<gene>
    <name evidence="14" type="ORF">AWL63_15095</name>
</gene>
<dbReference type="InterPro" id="IPR012910">
    <property type="entry name" value="Plug_dom"/>
</dbReference>
<proteinExistence type="inferred from homology"/>
<dbReference type="Gene3D" id="3.55.50.30">
    <property type="match status" value="1"/>
</dbReference>
<dbReference type="Gene3D" id="2.170.130.10">
    <property type="entry name" value="TonB-dependent receptor, plug domain"/>
    <property type="match status" value="1"/>
</dbReference>
<dbReference type="GO" id="GO:0009279">
    <property type="term" value="C:cell outer membrane"/>
    <property type="evidence" value="ECO:0007669"/>
    <property type="project" value="UniProtKB-SubCell"/>
</dbReference>
<evidence type="ECO:0000256" key="1">
    <source>
        <dbReference type="ARBA" id="ARBA00004571"/>
    </source>
</evidence>
<accession>A0A1B3ZCE0</accession>
<evidence type="ECO:0000256" key="5">
    <source>
        <dbReference type="ARBA" id="ARBA00022692"/>
    </source>
</evidence>
<evidence type="ECO:0000256" key="3">
    <source>
        <dbReference type="ARBA" id="ARBA00022452"/>
    </source>
</evidence>
<name>A0A1B3ZCE0_9SPHN</name>
<dbReference type="EMBL" id="CP014168">
    <property type="protein sequence ID" value="AOH85084.1"/>
    <property type="molecule type" value="Genomic_DNA"/>
</dbReference>
<evidence type="ECO:0000256" key="6">
    <source>
        <dbReference type="ARBA" id="ARBA00022729"/>
    </source>
</evidence>
<evidence type="ECO:0000256" key="9">
    <source>
        <dbReference type="ARBA" id="ARBA00023077"/>
    </source>
</evidence>
<dbReference type="Pfam" id="PF00593">
    <property type="entry name" value="TonB_dep_Rec_b-barrel"/>
    <property type="match status" value="1"/>
</dbReference>
<evidence type="ECO:0000256" key="2">
    <source>
        <dbReference type="ARBA" id="ARBA00022448"/>
    </source>
</evidence>
<dbReference type="RefSeq" id="WP_069205631.1">
    <property type="nucleotide sequence ID" value="NZ_CP014168.1"/>
</dbReference>
<keyword evidence="4" id="KW-0410">Iron transport</keyword>
<keyword evidence="10 12" id="KW-0472">Membrane</keyword>
<dbReference type="InterPro" id="IPR039426">
    <property type="entry name" value="TonB-dep_rcpt-like"/>
</dbReference>
<evidence type="ECO:0000256" key="10">
    <source>
        <dbReference type="ARBA" id="ARBA00023136"/>
    </source>
</evidence>
<keyword evidence="7" id="KW-0408">Iron</keyword>
<dbReference type="KEGG" id="span:AWL63_15095"/>
<dbReference type="SUPFAM" id="SSF56935">
    <property type="entry name" value="Porins"/>
    <property type="match status" value="1"/>
</dbReference>
<comment type="similarity">
    <text evidence="12">Belongs to the TonB-dependent receptor family.</text>
</comment>
<keyword evidence="15" id="KW-1185">Reference proteome</keyword>
<keyword evidence="3" id="KW-1134">Transmembrane beta strand</keyword>
<keyword evidence="6" id="KW-0732">Signal</keyword>
<evidence type="ECO:0000256" key="8">
    <source>
        <dbReference type="ARBA" id="ARBA00023065"/>
    </source>
</evidence>
<keyword evidence="9 12" id="KW-0798">TonB box</keyword>
<evidence type="ECO:0000256" key="12">
    <source>
        <dbReference type="RuleBase" id="RU003357"/>
    </source>
</evidence>
<dbReference type="Pfam" id="PF07715">
    <property type="entry name" value="Plug"/>
    <property type="match status" value="1"/>
</dbReference>
<protein>
    <submittedName>
        <fullName evidence="14">TonB-dependent receptor</fullName>
    </submittedName>
</protein>
<organism evidence="14 15">
    <name type="scientific">Sphingomonas panacis</name>
    <dbReference type="NCBI Taxonomy" id="1560345"/>
    <lineage>
        <taxon>Bacteria</taxon>
        <taxon>Pseudomonadati</taxon>
        <taxon>Pseudomonadota</taxon>
        <taxon>Alphaproteobacteria</taxon>
        <taxon>Sphingomonadales</taxon>
        <taxon>Sphingomonadaceae</taxon>
        <taxon>Sphingomonas</taxon>
    </lineage>
</organism>
<evidence type="ECO:0000259" key="13">
    <source>
        <dbReference type="SMART" id="SM00965"/>
    </source>
</evidence>
<feature type="domain" description="Secretin/TonB short N-terminal" evidence="13">
    <location>
        <begin position="59"/>
        <end position="110"/>
    </location>
</feature>
<keyword evidence="14" id="KW-0675">Receptor</keyword>
<sequence>MTGPLGRRRVSWRSCGAIAATVVAAGIPTIVIAAPSPSFDIPAGDLADALVLFARQSGRQILFAPAQVRGLRSPAVHKRTDPDRAIARLLAGTRFRARPAPGGAYVLEALPAPRPPSGPMSVAPRVIAPEDVAKITDIVVVGTPGGGSRRQDAAFAVTTVTRTAIDQLGAPATADVLRLVPGLTVETSGGKNGANIFVRGYPSGGDAEYVTFQTEGAPYFPPATLSFLENSQLYRIDETVQRVEAVRGGTGALLASGQPGATVNLIQREGGDHLAGLVKTSVIDDGEVRGDAYVSGPIGARTHVMVGGYYSRGNGIRSPGFAADRGGQITANLRRDLAHGSVLVFARYLDDRSQWLLPIPVEQTGRSIGGYPGFNPGTGTLAGPDTRTGTRNDGTSYDLNDGRGARIINLGTNVELRLGDTVTLRDKASWLAGDADTTGLVSDNVPPETAAAYAAQMGGTIATLVTAADGHAVSPAQAVVRAGIWTVEKRIDALVNDATLEWAAGSSKATIGVYAADYGSRDHWDIGNALLLTAQPQARRLDMTLTNGALVTRDGFASGSSFLVDARYRGSDLAFYGVEEVKLGDWLRIDGGVRHQRHSVDGSVRDTRPAGPAGLDGDPRTLYDNADVVFADTRSPVRYRGGAWSWTLGANVDVTRHFGAFARFSRGTSFPFFDNLRDGITVAPRIDTIESGVKLSGPLSLYATVFRNTFQGLATTVIAGGAPIASIGGARATGVELDGLWRVAKPVSVAFAGTWLDAHYRRFFTDGGLTNLSGNRVQRQPMWQWRVTPTWDFAVARRRSSLFTTLSYMGDRWSDVQNQQLLPGFITWNAGMTLDVSTRLRMQATADNITNAIGLTEGNPRTLGTQAPGAIFARPIPGRSVNLSASYRF</sequence>
<evidence type="ECO:0000313" key="15">
    <source>
        <dbReference type="Proteomes" id="UP000094256"/>
    </source>
</evidence>
<dbReference type="AlphaFoldDB" id="A0A1B3ZCE0"/>
<dbReference type="InterPro" id="IPR011662">
    <property type="entry name" value="Secretin/TonB_short_N"/>
</dbReference>
<keyword evidence="2" id="KW-0813">Transport</keyword>
<dbReference type="Proteomes" id="UP000094256">
    <property type="component" value="Chromosome"/>
</dbReference>
<evidence type="ECO:0000256" key="7">
    <source>
        <dbReference type="ARBA" id="ARBA00023004"/>
    </source>
</evidence>
<dbReference type="InterPro" id="IPR036942">
    <property type="entry name" value="Beta-barrel_TonB_sf"/>
</dbReference>
<keyword evidence="8" id="KW-0406">Ion transport</keyword>
<dbReference type="InterPro" id="IPR000531">
    <property type="entry name" value="Beta-barrel_TonB"/>
</dbReference>
<dbReference type="InterPro" id="IPR037066">
    <property type="entry name" value="Plug_dom_sf"/>
</dbReference>
<dbReference type="OrthoDB" id="7277632at2"/>
<reference evidence="14 15" key="1">
    <citation type="submission" date="2016-01" db="EMBL/GenBank/DDBJ databases">
        <title>Complete genome and mega plasmid sequence of Sphingomonas panacis DCY99 elicits systemic resistance in rice to Xanthomonas oryzae.</title>
        <authorList>
            <person name="Kim Y.J."/>
            <person name="Yang D.C."/>
            <person name="Sing P."/>
        </authorList>
    </citation>
    <scope>NUCLEOTIDE SEQUENCE [LARGE SCALE GENOMIC DNA]</scope>
    <source>
        <strain evidence="14 15">DCY99</strain>
    </source>
</reference>
<evidence type="ECO:0000256" key="4">
    <source>
        <dbReference type="ARBA" id="ARBA00022496"/>
    </source>
</evidence>
<dbReference type="GO" id="GO:0015344">
    <property type="term" value="F:siderophore uptake transmembrane transporter activity"/>
    <property type="evidence" value="ECO:0007669"/>
    <property type="project" value="TreeGrafter"/>
</dbReference>
<dbReference type="PANTHER" id="PTHR32552:SF89">
    <property type="entry name" value="CATECHOLATE SIDEROPHORE RECEPTOR FIU"/>
    <property type="match status" value="1"/>
</dbReference>